<sequence length="125" mass="14482">MTVCVLHHSVAQKFPSVFQNSDLGLMYRFQNENMKRTVEIKNPAEMPIIPPVPLEEDNGLGGDVSTMRIMPKPLSYLLFFKSLRSTATRFPRSEKQDIPQTENVVPFMPNLQNYRYFMKQQPLFG</sequence>
<proteinExistence type="predicted"/>
<protein>
    <submittedName>
        <fullName evidence="2">Uncharacterized protein</fullName>
    </submittedName>
</protein>
<name>A0AC34FK67_9BILA</name>
<reference evidence="2" key="1">
    <citation type="submission" date="2022-11" db="UniProtKB">
        <authorList>
            <consortium name="WormBaseParasite"/>
        </authorList>
    </citation>
    <scope>IDENTIFICATION</scope>
</reference>
<organism evidence="1 2">
    <name type="scientific">Panagrolaimus sp. ES5</name>
    <dbReference type="NCBI Taxonomy" id="591445"/>
    <lineage>
        <taxon>Eukaryota</taxon>
        <taxon>Metazoa</taxon>
        <taxon>Ecdysozoa</taxon>
        <taxon>Nematoda</taxon>
        <taxon>Chromadorea</taxon>
        <taxon>Rhabditida</taxon>
        <taxon>Tylenchina</taxon>
        <taxon>Panagrolaimomorpha</taxon>
        <taxon>Panagrolaimoidea</taxon>
        <taxon>Panagrolaimidae</taxon>
        <taxon>Panagrolaimus</taxon>
    </lineage>
</organism>
<dbReference type="Proteomes" id="UP000887579">
    <property type="component" value="Unplaced"/>
</dbReference>
<accession>A0AC34FK67</accession>
<evidence type="ECO:0000313" key="1">
    <source>
        <dbReference type="Proteomes" id="UP000887579"/>
    </source>
</evidence>
<evidence type="ECO:0000313" key="2">
    <source>
        <dbReference type="WBParaSite" id="ES5_v2.g17490.t1"/>
    </source>
</evidence>
<dbReference type="WBParaSite" id="ES5_v2.g17490.t1">
    <property type="protein sequence ID" value="ES5_v2.g17490.t1"/>
    <property type="gene ID" value="ES5_v2.g17490"/>
</dbReference>